<proteinExistence type="predicted"/>
<keyword evidence="6 14" id="KW-0067">ATP-binding</keyword>
<evidence type="ECO:0000256" key="10">
    <source>
        <dbReference type="ARBA" id="ARBA00023136"/>
    </source>
</evidence>
<dbReference type="Gene3D" id="3.40.50.300">
    <property type="entry name" value="P-loop containing nucleotide triphosphate hydrolases"/>
    <property type="match status" value="1"/>
</dbReference>
<organism evidence="14 15">
    <name type="scientific">Mesosutterella multiformis</name>
    <dbReference type="NCBI Taxonomy" id="2259133"/>
    <lineage>
        <taxon>Bacteria</taxon>
        <taxon>Pseudomonadati</taxon>
        <taxon>Pseudomonadota</taxon>
        <taxon>Betaproteobacteria</taxon>
        <taxon>Burkholderiales</taxon>
        <taxon>Sutterellaceae</taxon>
        <taxon>Mesosutterella</taxon>
    </lineage>
</organism>
<evidence type="ECO:0000256" key="4">
    <source>
        <dbReference type="ARBA" id="ARBA00022692"/>
    </source>
</evidence>
<evidence type="ECO:0000256" key="7">
    <source>
        <dbReference type="ARBA" id="ARBA00022967"/>
    </source>
</evidence>
<sequence length="580" mass="63415">MINILKHRDENLVRLYKYFLPYKGKIAIASIFLIATALTSSATATLLGKLTDVSFYQGGSWLVFALPAALIAVTLVFAISTVLSAYIMSQVSQSVLVTLRKELFNSVLHWPESQYQKVSTGLISSKFVNESTIALSGAADSVTVMIRDTVQIIGLLCVLFWHDWILTLVTFVIGPALFIVLRLLSKKVKVVVKQSQETLGNMISRIQESYEAERIVKINDSYDFEDERFSKVNMRIRRLALKTNILQGLPTPLTQILTMVAVAFVVAVALIEAQGGALTFGQFVTFLSALLLIKAPVQHLAGLNSTFASISVAAKSIFDVIDAKPELDTGKKELKEIHQGIAFEDVHLRYPGQDADALKGISFTVKKGESIALVGQSGSGKTSIVNLLPRFLEVTGGKITIDGIDIRDYTLESLRSQMSLVSQDVFLFEDTIKNNITYGVKSSVTEEEIDAAIDAADLRGLVKSLPKGIDTSVGEGGKLLSGGQRQRISIARAILKNAPIIILDEATSALDSKSENEIKNALKNLTKGKISITVAHRLSTIEDCNRIYVISDGEIKEEGNHQSLLTENGIYAKLCKMQEV</sequence>
<evidence type="ECO:0000256" key="1">
    <source>
        <dbReference type="ARBA" id="ARBA00004651"/>
    </source>
</evidence>
<dbReference type="AlphaFoldDB" id="A0A388SBH1"/>
<dbReference type="OrthoDB" id="8554730at2"/>
<evidence type="ECO:0000256" key="6">
    <source>
        <dbReference type="ARBA" id="ARBA00022840"/>
    </source>
</evidence>
<dbReference type="InterPro" id="IPR011527">
    <property type="entry name" value="ABC1_TM_dom"/>
</dbReference>
<protein>
    <submittedName>
        <fullName evidence="14">Lipid A export ATP-binding/permease protein MsbA</fullName>
    </submittedName>
</protein>
<gene>
    <name evidence="14" type="primary">msbA_1</name>
    <name evidence="14" type="ORF">MESMUL_01750</name>
</gene>
<dbReference type="RefSeq" id="WP_116269338.1">
    <property type="nucleotide sequence ID" value="NZ_BGZJ01000001.1"/>
</dbReference>
<evidence type="ECO:0000259" key="13">
    <source>
        <dbReference type="PROSITE" id="PS50929"/>
    </source>
</evidence>
<dbReference type="InterPro" id="IPR039421">
    <property type="entry name" value="Type_1_exporter"/>
</dbReference>
<dbReference type="Proteomes" id="UP000266091">
    <property type="component" value="Unassembled WGS sequence"/>
</dbReference>
<dbReference type="SUPFAM" id="SSF52540">
    <property type="entry name" value="P-loop containing nucleoside triphosphate hydrolases"/>
    <property type="match status" value="1"/>
</dbReference>
<dbReference type="FunFam" id="3.40.50.300:FF:000287">
    <property type="entry name" value="Multidrug ABC transporter ATP-binding protein"/>
    <property type="match status" value="1"/>
</dbReference>
<evidence type="ECO:0000256" key="9">
    <source>
        <dbReference type="ARBA" id="ARBA00023055"/>
    </source>
</evidence>
<comment type="subcellular location">
    <subcellularLocation>
        <location evidence="1">Cell membrane</location>
        <topology evidence="1">Multi-pass membrane protein</topology>
    </subcellularLocation>
</comment>
<dbReference type="GO" id="GO:0005886">
    <property type="term" value="C:plasma membrane"/>
    <property type="evidence" value="ECO:0007669"/>
    <property type="project" value="UniProtKB-SubCell"/>
</dbReference>
<dbReference type="NCBIfam" id="TIGR02203">
    <property type="entry name" value="MsbA_lipidA"/>
    <property type="match status" value="1"/>
</dbReference>
<evidence type="ECO:0000256" key="3">
    <source>
        <dbReference type="ARBA" id="ARBA00022475"/>
    </source>
</evidence>
<keyword evidence="10 11" id="KW-0472">Membrane</keyword>
<keyword evidence="8 11" id="KW-1133">Transmembrane helix</keyword>
<dbReference type="CDD" id="cd18552">
    <property type="entry name" value="ABC_6TM_MsbA_like"/>
    <property type="match status" value="1"/>
</dbReference>
<dbReference type="EMBL" id="BGZJ01000001">
    <property type="protein sequence ID" value="GBO92821.1"/>
    <property type="molecule type" value="Genomic_DNA"/>
</dbReference>
<evidence type="ECO:0000256" key="5">
    <source>
        <dbReference type="ARBA" id="ARBA00022741"/>
    </source>
</evidence>
<evidence type="ECO:0000313" key="15">
    <source>
        <dbReference type="Proteomes" id="UP000266091"/>
    </source>
</evidence>
<dbReference type="PANTHER" id="PTHR43394:SF1">
    <property type="entry name" value="ATP-BINDING CASSETTE SUB-FAMILY B MEMBER 10, MITOCHONDRIAL"/>
    <property type="match status" value="1"/>
</dbReference>
<evidence type="ECO:0000313" key="14">
    <source>
        <dbReference type="EMBL" id="GBO92821.1"/>
    </source>
</evidence>
<keyword evidence="7" id="KW-1278">Translocase</keyword>
<reference evidence="14 15" key="1">
    <citation type="journal article" date="2018" name="Int. J. Syst. Evol. Microbiol.">
        <title>Mesosutterella multiformis gen. nov., sp. nov., a member of the family Sutterellaceae and Sutterella megalosphaeroides sp. nov., isolated from human faeces.</title>
        <authorList>
            <person name="Sakamoto M."/>
            <person name="Ikeyama N."/>
            <person name="Kunihiro T."/>
            <person name="Iino T."/>
            <person name="Yuki M."/>
            <person name="Ohkuma M."/>
        </authorList>
    </citation>
    <scope>NUCLEOTIDE SEQUENCE [LARGE SCALE GENOMIC DNA]</scope>
    <source>
        <strain evidence="14 15">4NBBH2</strain>
    </source>
</reference>
<feature type="transmembrane region" description="Helical" evidence="11">
    <location>
        <begin position="60"/>
        <end position="87"/>
    </location>
</feature>
<evidence type="ECO:0000259" key="12">
    <source>
        <dbReference type="PROSITE" id="PS50893"/>
    </source>
</evidence>
<dbReference type="SUPFAM" id="SSF90123">
    <property type="entry name" value="ABC transporter transmembrane region"/>
    <property type="match status" value="1"/>
</dbReference>
<dbReference type="InterPro" id="IPR011917">
    <property type="entry name" value="ABC_transpr_lipidA"/>
</dbReference>
<keyword evidence="9" id="KW-0445">Lipid transport</keyword>
<keyword evidence="3" id="KW-1003">Cell membrane</keyword>
<dbReference type="InterPro" id="IPR003593">
    <property type="entry name" value="AAA+_ATPase"/>
</dbReference>
<evidence type="ECO:0000256" key="2">
    <source>
        <dbReference type="ARBA" id="ARBA00022448"/>
    </source>
</evidence>
<feature type="domain" description="ABC transmembrane type-1" evidence="13">
    <location>
        <begin position="27"/>
        <end position="309"/>
    </location>
</feature>
<keyword evidence="4 11" id="KW-0812">Transmembrane</keyword>
<dbReference type="InterPro" id="IPR036640">
    <property type="entry name" value="ABC1_TM_sf"/>
</dbReference>
<dbReference type="GO" id="GO:0005524">
    <property type="term" value="F:ATP binding"/>
    <property type="evidence" value="ECO:0007669"/>
    <property type="project" value="UniProtKB-KW"/>
</dbReference>
<evidence type="ECO:0000256" key="11">
    <source>
        <dbReference type="SAM" id="Phobius"/>
    </source>
</evidence>
<dbReference type="PROSITE" id="PS00211">
    <property type="entry name" value="ABC_TRANSPORTER_1"/>
    <property type="match status" value="1"/>
</dbReference>
<evidence type="ECO:0000256" key="8">
    <source>
        <dbReference type="ARBA" id="ARBA00022989"/>
    </source>
</evidence>
<dbReference type="InterPro" id="IPR003439">
    <property type="entry name" value="ABC_transporter-like_ATP-bd"/>
</dbReference>
<dbReference type="GO" id="GO:0016887">
    <property type="term" value="F:ATP hydrolysis activity"/>
    <property type="evidence" value="ECO:0007669"/>
    <property type="project" value="InterPro"/>
</dbReference>
<dbReference type="Gene3D" id="1.20.1560.10">
    <property type="entry name" value="ABC transporter type 1, transmembrane domain"/>
    <property type="match status" value="1"/>
</dbReference>
<name>A0A388SBH1_9BURK</name>
<dbReference type="SMART" id="SM00382">
    <property type="entry name" value="AAA"/>
    <property type="match status" value="1"/>
</dbReference>
<dbReference type="Pfam" id="PF00005">
    <property type="entry name" value="ABC_tran"/>
    <property type="match status" value="1"/>
</dbReference>
<feature type="transmembrane region" description="Helical" evidence="11">
    <location>
        <begin position="26"/>
        <end position="48"/>
    </location>
</feature>
<keyword evidence="5" id="KW-0547">Nucleotide-binding</keyword>
<feature type="domain" description="ABC transporter" evidence="12">
    <location>
        <begin position="341"/>
        <end position="577"/>
    </location>
</feature>
<dbReference type="InterPro" id="IPR027417">
    <property type="entry name" value="P-loop_NTPase"/>
</dbReference>
<dbReference type="PANTHER" id="PTHR43394">
    <property type="entry name" value="ATP-DEPENDENT PERMEASE MDL1, MITOCHONDRIAL"/>
    <property type="match status" value="1"/>
</dbReference>
<dbReference type="PROSITE" id="PS50893">
    <property type="entry name" value="ABC_TRANSPORTER_2"/>
    <property type="match status" value="1"/>
</dbReference>
<dbReference type="InterPro" id="IPR017871">
    <property type="entry name" value="ABC_transporter-like_CS"/>
</dbReference>
<dbReference type="PROSITE" id="PS50929">
    <property type="entry name" value="ABC_TM1F"/>
    <property type="match status" value="1"/>
</dbReference>
<dbReference type="GO" id="GO:0015421">
    <property type="term" value="F:ABC-type oligopeptide transporter activity"/>
    <property type="evidence" value="ECO:0007669"/>
    <property type="project" value="TreeGrafter"/>
</dbReference>
<keyword evidence="2" id="KW-0813">Transport</keyword>
<dbReference type="GO" id="GO:0034040">
    <property type="term" value="F:ATPase-coupled lipid transmembrane transporter activity"/>
    <property type="evidence" value="ECO:0007669"/>
    <property type="project" value="InterPro"/>
</dbReference>
<comment type="caution">
    <text evidence="14">The sequence shown here is derived from an EMBL/GenBank/DDBJ whole genome shotgun (WGS) entry which is preliminary data.</text>
</comment>
<accession>A0A388SBH1</accession>
<dbReference type="Pfam" id="PF00664">
    <property type="entry name" value="ABC_membrane"/>
    <property type="match status" value="1"/>
</dbReference>
<keyword evidence="15" id="KW-1185">Reference proteome</keyword>